<sequence>MDKKDLAKKRNKKAHGSVTRQMISGRNKSKDASVDNELAVGTRKDEVMRKAAVGTSKRKESAAEKSSKSKDVDLDDDQKIGAPKNEVMRMAAGKKAKGEKSVAKQDGSKDVTIDDNLTMEVLKKKVRGKVAGDKSKGDKSVAKQSSKLKDSEVDDALKTGVLKDEVRGRVSGGKSMGEKSAVRKGKAGGGAKLIVEEEDAEETMMEDSKEDTSTEVKRRRGADGEIVQAFLLSPERSSSRLRPRKEVPAFRLVDLGDDDNDKIIGKKVKVYWSGSRKWFTGCIKAFDYEKKLHNILYEDGDREMLDLRKERFELEIMPTDSFKLRTKPNSEKEVKGLDGDKVGAETLNEDIEMVDAEKVAKQLEPKKKTQSELSSKEGKDPEVNNAEDQFANMSLDLLSEKAKAVVIDEAHNVEEPPDASYEEEQDESKMDEEATEAVRTESNSEVKELGSDTVEGSRKAVKDDFMKISNAKSEKMRVSSKKRATPRAVKKRSSKSQSRKESKEKEDLDANVEVVSHLDEIKDNIMHGDVDVDKSMEAKNQEDGEKTDSIAKEQCEEKCGFSAETQHDTPDLNVEKKEDDLVEKQIEIEDKKVSKDAINRLSLSSNPQCVEDGMEDLAENAEVSVLPNEVKEKVRNRKINVEGPMDADTRKNFNETDTLLKAANEGACEVLPKLPKTQEEDSELQGKPRTEISGSEEGICQKGNLTRHQG</sequence>
<feature type="compositionally biased region" description="Basic residues" evidence="1">
    <location>
        <begin position="1"/>
        <end position="15"/>
    </location>
</feature>
<accession>A0A660KP10</accession>
<feature type="compositionally biased region" description="Basic residues" evidence="1">
    <location>
        <begin position="478"/>
        <end position="494"/>
    </location>
</feature>
<feature type="compositionally biased region" description="Acidic residues" evidence="1">
    <location>
        <begin position="196"/>
        <end position="205"/>
    </location>
</feature>
<feature type="region of interest" description="Disordered" evidence="1">
    <location>
        <begin position="1"/>
        <end position="220"/>
    </location>
</feature>
<feature type="region of interest" description="Disordered" evidence="1">
    <location>
        <begin position="525"/>
        <end position="555"/>
    </location>
</feature>
<dbReference type="Gene3D" id="2.30.30.140">
    <property type="match status" value="1"/>
</dbReference>
<feature type="compositionally biased region" description="Basic and acidic residues" evidence="1">
    <location>
        <begin position="498"/>
        <end position="508"/>
    </location>
</feature>
<evidence type="ECO:0000256" key="1">
    <source>
        <dbReference type="SAM" id="MobiDB-lite"/>
    </source>
</evidence>
<feature type="compositionally biased region" description="Basic and acidic residues" evidence="1">
    <location>
        <begin position="57"/>
        <end position="72"/>
    </location>
</feature>
<dbReference type="OrthoDB" id="200660at2759"/>
<feature type="compositionally biased region" description="Acidic residues" evidence="1">
    <location>
        <begin position="415"/>
        <end position="426"/>
    </location>
</feature>
<organism evidence="2 3">
    <name type="scientific">Carpinus fangiana</name>
    <dbReference type="NCBI Taxonomy" id="176857"/>
    <lineage>
        <taxon>Eukaryota</taxon>
        <taxon>Viridiplantae</taxon>
        <taxon>Streptophyta</taxon>
        <taxon>Embryophyta</taxon>
        <taxon>Tracheophyta</taxon>
        <taxon>Spermatophyta</taxon>
        <taxon>Magnoliopsida</taxon>
        <taxon>eudicotyledons</taxon>
        <taxon>Gunneridae</taxon>
        <taxon>Pentapetalae</taxon>
        <taxon>rosids</taxon>
        <taxon>fabids</taxon>
        <taxon>Fagales</taxon>
        <taxon>Betulaceae</taxon>
        <taxon>Carpinus</taxon>
    </lineage>
</organism>
<dbReference type="CDD" id="cd20404">
    <property type="entry name" value="Tudor_Agenet_AtEML-like"/>
    <property type="match status" value="1"/>
</dbReference>
<feature type="compositionally biased region" description="Basic and acidic residues" evidence="1">
    <location>
        <begin position="130"/>
        <end position="168"/>
    </location>
</feature>
<feature type="compositionally biased region" description="Basic and acidic residues" evidence="1">
    <location>
        <begin position="96"/>
        <end position="112"/>
    </location>
</feature>
<keyword evidence="3" id="KW-1185">Reference proteome</keyword>
<dbReference type="AlphaFoldDB" id="A0A660KP10"/>
<evidence type="ECO:0008006" key="4">
    <source>
        <dbReference type="Google" id="ProtNLM"/>
    </source>
</evidence>
<evidence type="ECO:0000313" key="3">
    <source>
        <dbReference type="Proteomes" id="UP000327013"/>
    </source>
</evidence>
<proteinExistence type="predicted"/>
<feature type="region of interest" description="Disordered" evidence="1">
    <location>
        <begin position="672"/>
        <end position="710"/>
    </location>
</feature>
<feature type="region of interest" description="Disordered" evidence="1">
    <location>
        <begin position="408"/>
        <end position="511"/>
    </location>
</feature>
<dbReference type="EMBL" id="CM017324">
    <property type="protein sequence ID" value="KAE8037168.1"/>
    <property type="molecule type" value="Genomic_DNA"/>
</dbReference>
<feature type="compositionally biased region" description="Basic and acidic residues" evidence="1">
    <location>
        <begin position="676"/>
        <end position="690"/>
    </location>
</feature>
<name>A0A660KP10_9ROSI</name>
<feature type="compositionally biased region" description="Basic and acidic residues" evidence="1">
    <location>
        <begin position="356"/>
        <end position="382"/>
    </location>
</feature>
<feature type="compositionally biased region" description="Basic and acidic residues" evidence="1">
    <location>
        <begin position="206"/>
        <end position="216"/>
    </location>
</feature>
<gene>
    <name evidence="2" type="ORF">FH972_009781</name>
</gene>
<reference evidence="2 3" key="1">
    <citation type="submission" date="2019-06" db="EMBL/GenBank/DDBJ databases">
        <title>A chromosomal-level reference genome of Carpinus fangiana (Coryloideae, Betulaceae).</title>
        <authorList>
            <person name="Yang X."/>
            <person name="Wang Z."/>
            <person name="Zhang L."/>
            <person name="Hao G."/>
            <person name="Liu J."/>
            <person name="Yang Y."/>
        </authorList>
    </citation>
    <scope>NUCLEOTIDE SEQUENCE [LARGE SCALE GENOMIC DNA]</scope>
    <source>
        <strain evidence="2">Cfa_2016G</strain>
        <tissue evidence="2">Leaf</tissue>
    </source>
</reference>
<feature type="region of interest" description="Disordered" evidence="1">
    <location>
        <begin position="356"/>
        <end position="391"/>
    </location>
</feature>
<dbReference type="Proteomes" id="UP000327013">
    <property type="component" value="Chromosome 4"/>
</dbReference>
<feature type="compositionally biased region" description="Basic and acidic residues" evidence="1">
    <location>
        <begin position="427"/>
        <end position="477"/>
    </location>
</feature>
<protein>
    <recommendedName>
        <fullName evidence="4">Tudor domain-containing protein</fullName>
    </recommendedName>
</protein>
<evidence type="ECO:0000313" key="2">
    <source>
        <dbReference type="EMBL" id="KAE8037168.1"/>
    </source>
</evidence>